<evidence type="ECO:0000256" key="1">
    <source>
        <dbReference type="SAM" id="MobiDB-lite"/>
    </source>
</evidence>
<dbReference type="PANTHER" id="PTHR34418:SF3">
    <property type="entry name" value="NUCLEAR PORE COMPLEX PROTEIN NUP214"/>
    <property type="match status" value="1"/>
</dbReference>
<feature type="compositionally biased region" description="Basic and acidic residues" evidence="1">
    <location>
        <begin position="965"/>
        <end position="978"/>
    </location>
</feature>
<evidence type="ECO:0000313" key="2">
    <source>
        <dbReference type="EMBL" id="BAO49698.1"/>
    </source>
</evidence>
<protein>
    <submittedName>
        <fullName evidence="2">Nuclear pore complex protein Nup214</fullName>
    </submittedName>
</protein>
<feature type="compositionally biased region" description="Low complexity" evidence="1">
    <location>
        <begin position="571"/>
        <end position="582"/>
    </location>
</feature>
<dbReference type="GO" id="GO:0006405">
    <property type="term" value="P:RNA export from nucleus"/>
    <property type="evidence" value="ECO:0007669"/>
    <property type="project" value="InterPro"/>
</dbReference>
<reference evidence="2" key="1">
    <citation type="submission" date="2013-12" db="EMBL/GenBank/DDBJ databases">
        <title>Nucleoporin 75, a component of nuclear pore complex, is involved in the MAPK-mediated production of ethylene leading to the accumulation of phytoalexin for the resistance of Nicotiana benthamiana to Phytophthora infestans.</title>
        <authorList>
            <person name="Ohtsu M."/>
            <person name="Shibata Y."/>
            <person name="Ojika M."/>
            <person name="Tamura K."/>
            <person name="Nishimura I."/>
            <person name="Mori H."/>
            <person name="Kawakita K."/>
            <person name="Takemoto D."/>
        </authorList>
    </citation>
    <scope>NUCLEOTIDE SEQUENCE</scope>
</reference>
<feature type="compositionally biased region" description="Polar residues" evidence="1">
    <location>
        <begin position="1430"/>
        <end position="1442"/>
    </location>
</feature>
<sequence length="1744" mass="183853">MSTFIELEEEIEGDQIGSKNYRFSKIGTPVPLKPDESSSFDLENQSPPLQPLVISERFRLLFIAHSDGFCVARTKEVMTSAEDIKEKGSGPSIQELSIVDVNIGKVSVLSLSGDDSLLAACVGNKIHFFPVSALLYKDQTPAFSHSVKDSSVIMDMQWAKKAEKVYVVLSSDGKLYSGVGQRPIKEVMDDVDAVGWSPDGEFIAVTRKNLISVLSSKFEEKFGISLAFKSLLDDSNAKCIIKVDAVRWIRPDSIIIGCLQVSDDDEEENYAVQVITSENGGITNPSAKPVVRSFRDVFLDFRYDAVLLCSGRHLFLSYLDQHQLAFVANRKNLDQHILLFGWSVGDEKNEAATIEILNDNWSPKIEAQDSGDDILILGLAIDKVSQNGEVKLLLGEEEKEVSPCCLLLCLTNDGRVSIFHFASATAASAPTQSTDSEEKNDTFIVASSQDVLVESSSTRKQINQVDSGPQPHEIDRGHKIVATNTLSSAVVNFSSEEAIKTRNQNQGANLEQSTSKTSVHVDAGRLSNEVKPGAISFSGNALGNFAIPSIGQSTGTGSIIELHGKIMSTGSSTASSLSSELRISSKPDERPSSTPFSGVQRKTFDFSDRNSSGSNETAGTSVSIDSFKQRALAGAGNIASLPAFPGSRLPSQKGFVSEPLKPAGAGNIESLPVFPGSRLPSQKDFVSEPLKPHLTRETCEGIPSKQFRDVEEMAMKLDSLLEGIEGEGGFRDASISAHRSSVLALEEGIESVSEKCRIWRGVMDEQLGEIQLLLDKTVQVLARKVYMEGIFKQATDERYWDLWNRQKLSSELELKRQHIKEVNKSLTSQLIELERHFNTLELNKFGDTSGIQTSKRGYQSRPGQPRHVQSLHSLRNTMTTQLAVAEQLSESLSKLMTDLSIDSPAKGQSVRKELFETIGLSYDGASYNSPVREKAVDTPFNKESSAIFAVKERSRRKQTSPVKSSEPETARRRRDSLDRNWASFEPPKTTVKRIVLQEDRQKDIANRSSLSLDKKHHHSQMRERSATAQSNISNASSTSSQQLKSLHDMPAKQSTENPFFQWADGLPRHAAEMPPMSSPASLLQRESQLTTVTSQYSSVDTLNLAKARSGSSSIALRDTVQTGGLKAIQQSENRMQQPNSSNPPAQTSTAIKFSIETSNASGKPGITKHTIRDWKNAAVTSESTQFESSSSPDYSLSTAAAADSPFTLSAKVIHSEVVNKSQVTESPFSSQASTWSSSSQVKIMTSASASSSQEPMFSPISSTSSESISKANMGSRQKVSQSQSSTASMTQSSSLPSSQKLDSLPITPTSDGTKSESPSVLSLPSVAILDKKADGNSDRPASLANLSTKVDTPQDSASQPLVSVSVSNLQSGPSVQSKSTNEQSTSLNSANQISSGGISNEVLDAGLNTTPEQPFSASAISPPIATSSTGSAINAKSGSSDVVTHEDEMEEEAPESSQMTENPLGSLAGFGIGTAATPVTAKPNPFGAVSPSKASSPANSLFTSTASGGELFRPASFSFQPIQPPQPSASANFGAFPGSFSLSSTSQAPAMGGFGQPAQVGQGQQALGSVLGTFGQSRQIGAGLPGTGAASASSFGRGFVSNNSAGGFGGGFSGVSSTGGGFASLASGGGGFGAAAAPGGGFAAAAAPGSVFGAAAAAAPGGGFAAAATSGGGFAAAATSAGGFAGAATAGGGFAAPTVVGSGFSGGGFGAFSSQQSGGGGFPAFGGSSATARPPSALFTQMRK</sequence>
<feature type="region of interest" description="Disordered" evidence="1">
    <location>
        <begin position="1332"/>
        <end position="1471"/>
    </location>
</feature>
<accession>W6JJ76</accession>
<feature type="region of interest" description="Disordered" evidence="1">
    <location>
        <begin position="951"/>
        <end position="1051"/>
    </location>
</feature>
<dbReference type="EMBL" id="AB897510">
    <property type="protein sequence ID" value="BAO49698.1"/>
    <property type="molecule type" value="mRNA"/>
</dbReference>
<feature type="compositionally biased region" description="Polar residues" evidence="1">
    <location>
        <begin position="1306"/>
        <end position="1316"/>
    </location>
</feature>
<dbReference type="GO" id="GO:0017056">
    <property type="term" value="F:structural constituent of nuclear pore"/>
    <property type="evidence" value="ECO:0007669"/>
    <property type="project" value="InterPro"/>
</dbReference>
<dbReference type="SUPFAM" id="SSF117289">
    <property type="entry name" value="Nucleoporin domain"/>
    <property type="match status" value="1"/>
</dbReference>
<feature type="compositionally biased region" description="Basic and acidic residues" evidence="1">
    <location>
        <begin position="995"/>
        <end position="1005"/>
    </location>
</feature>
<feature type="compositionally biased region" description="Low complexity" evidence="1">
    <location>
        <begin position="1277"/>
        <end position="1303"/>
    </location>
</feature>
<feature type="compositionally biased region" description="Low complexity" evidence="1">
    <location>
        <begin position="1258"/>
        <end position="1269"/>
    </location>
</feature>
<organism evidence="2">
    <name type="scientific">Nicotiana benthamiana</name>
    <dbReference type="NCBI Taxonomy" id="4100"/>
    <lineage>
        <taxon>Eukaryota</taxon>
        <taxon>Viridiplantae</taxon>
        <taxon>Streptophyta</taxon>
        <taxon>Embryophyta</taxon>
        <taxon>Tracheophyta</taxon>
        <taxon>Spermatophyta</taxon>
        <taxon>Magnoliopsida</taxon>
        <taxon>eudicotyledons</taxon>
        <taxon>Gunneridae</taxon>
        <taxon>Pentapetalae</taxon>
        <taxon>asterids</taxon>
        <taxon>lamiids</taxon>
        <taxon>Solanales</taxon>
        <taxon>Solanaceae</taxon>
        <taxon>Nicotianoideae</taxon>
        <taxon>Nicotianeae</taxon>
        <taxon>Nicotiana</taxon>
    </lineage>
</organism>
<feature type="compositionally biased region" description="Polar residues" evidence="1">
    <location>
        <begin position="1344"/>
        <end position="1398"/>
    </location>
</feature>
<feature type="region of interest" description="Disordered" evidence="1">
    <location>
        <begin position="571"/>
        <end position="621"/>
    </location>
</feature>
<feature type="region of interest" description="Disordered" evidence="1">
    <location>
        <begin position="1724"/>
        <end position="1744"/>
    </location>
</feature>
<feature type="compositionally biased region" description="Low complexity" evidence="1">
    <location>
        <begin position="1416"/>
        <end position="1429"/>
    </location>
</feature>
<name>W6JJ76_NICBE</name>
<feature type="compositionally biased region" description="Polar residues" evidence="1">
    <location>
        <begin position="456"/>
        <end position="467"/>
    </location>
</feature>
<feature type="compositionally biased region" description="Polar residues" evidence="1">
    <location>
        <begin position="609"/>
        <end position="621"/>
    </location>
</feature>
<gene>
    <name evidence="2" type="primary">NbNup214</name>
</gene>
<feature type="region of interest" description="Disordered" evidence="1">
    <location>
        <begin position="1246"/>
        <end position="1320"/>
    </location>
</feature>
<feature type="region of interest" description="Disordered" evidence="1">
    <location>
        <begin position="456"/>
        <end position="475"/>
    </location>
</feature>
<dbReference type="PANTHER" id="PTHR34418">
    <property type="entry name" value="NUCLEAR PORE COMPLEX PROTEIN NUP214 ISOFORM X1"/>
    <property type="match status" value="1"/>
</dbReference>
<feature type="compositionally biased region" description="Low complexity" evidence="1">
    <location>
        <begin position="1026"/>
        <end position="1042"/>
    </location>
</feature>
<dbReference type="InterPro" id="IPR044694">
    <property type="entry name" value="NUP214"/>
</dbReference>
<proteinExistence type="evidence at transcript level"/>
<feature type="compositionally biased region" description="Polar residues" evidence="1">
    <location>
        <begin position="1246"/>
        <end position="1255"/>
    </location>
</feature>